<dbReference type="EMBL" id="ML996566">
    <property type="protein sequence ID" value="KAF2761784.1"/>
    <property type="molecule type" value="Genomic_DNA"/>
</dbReference>
<evidence type="ECO:0000313" key="1">
    <source>
        <dbReference type="EMBL" id="KAF2761784.1"/>
    </source>
</evidence>
<name>A0A6A6WI85_9PEZI</name>
<gene>
    <name evidence="1" type="ORF">EJ05DRAFT_185077</name>
</gene>
<keyword evidence="2" id="KW-1185">Reference proteome</keyword>
<sequence>MLTCQLLLFYEKTSKARHQTNRKVGYLRVLGEIQSFYTTIRSSKDDLAMVTSHWTTYTELYRIGSPPPLPSPNQRSPVSISSMEVLERIIQIKCGDFDIDDPWATGEELGTGFGVFLGVWNGELSLSATYNDAFHEEGKVRGFLRRCQSILDVV</sequence>
<dbReference type="OrthoDB" id="2548233at2759"/>
<organism evidence="1 2">
    <name type="scientific">Pseudovirgaria hyperparasitica</name>
    <dbReference type="NCBI Taxonomy" id="470096"/>
    <lineage>
        <taxon>Eukaryota</taxon>
        <taxon>Fungi</taxon>
        <taxon>Dikarya</taxon>
        <taxon>Ascomycota</taxon>
        <taxon>Pezizomycotina</taxon>
        <taxon>Dothideomycetes</taxon>
        <taxon>Dothideomycetes incertae sedis</taxon>
        <taxon>Acrospermales</taxon>
        <taxon>Acrospermaceae</taxon>
        <taxon>Pseudovirgaria</taxon>
    </lineage>
</organism>
<proteinExistence type="predicted"/>
<evidence type="ECO:0000313" key="2">
    <source>
        <dbReference type="Proteomes" id="UP000799437"/>
    </source>
</evidence>
<dbReference type="AlphaFoldDB" id="A0A6A6WI85"/>
<dbReference type="Gene3D" id="3.30.559.30">
    <property type="entry name" value="Nonribosomal peptide synthetase, condensation domain"/>
    <property type="match status" value="1"/>
</dbReference>
<dbReference type="PANTHER" id="PTHR42034:SF1">
    <property type="entry name" value="CONDENSATION DOMAIN-CONTAINING PROTEIN"/>
    <property type="match status" value="1"/>
</dbReference>
<reference evidence="1" key="1">
    <citation type="journal article" date="2020" name="Stud. Mycol.">
        <title>101 Dothideomycetes genomes: a test case for predicting lifestyles and emergence of pathogens.</title>
        <authorList>
            <person name="Haridas S."/>
            <person name="Albert R."/>
            <person name="Binder M."/>
            <person name="Bloem J."/>
            <person name="Labutti K."/>
            <person name="Salamov A."/>
            <person name="Andreopoulos B."/>
            <person name="Baker S."/>
            <person name="Barry K."/>
            <person name="Bills G."/>
            <person name="Bluhm B."/>
            <person name="Cannon C."/>
            <person name="Castanera R."/>
            <person name="Culley D."/>
            <person name="Daum C."/>
            <person name="Ezra D."/>
            <person name="Gonzalez J."/>
            <person name="Henrissat B."/>
            <person name="Kuo A."/>
            <person name="Liang C."/>
            <person name="Lipzen A."/>
            <person name="Lutzoni F."/>
            <person name="Magnuson J."/>
            <person name="Mondo S."/>
            <person name="Nolan M."/>
            <person name="Ohm R."/>
            <person name="Pangilinan J."/>
            <person name="Park H.-J."/>
            <person name="Ramirez L."/>
            <person name="Alfaro M."/>
            <person name="Sun H."/>
            <person name="Tritt A."/>
            <person name="Yoshinaga Y."/>
            <person name="Zwiers L.-H."/>
            <person name="Turgeon B."/>
            <person name="Goodwin S."/>
            <person name="Spatafora J."/>
            <person name="Crous P."/>
            <person name="Grigoriev I."/>
        </authorList>
    </citation>
    <scope>NUCLEOTIDE SEQUENCE</scope>
    <source>
        <strain evidence="1">CBS 121739</strain>
    </source>
</reference>
<dbReference type="PANTHER" id="PTHR42034">
    <property type="entry name" value="CHROMOSOME 7, WHOLE GENOME SHOTGUN SEQUENCE-RELATED"/>
    <property type="match status" value="1"/>
</dbReference>
<protein>
    <submittedName>
        <fullName evidence="1">Uncharacterized protein</fullName>
    </submittedName>
</protein>
<dbReference type="Proteomes" id="UP000799437">
    <property type="component" value="Unassembled WGS sequence"/>
</dbReference>
<dbReference type="RefSeq" id="XP_033604235.1">
    <property type="nucleotide sequence ID" value="XM_033739627.1"/>
</dbReference>
<accession>A0A6A6WI85</accession>
<dbReference type="GeneID" id="54480681"/>